<accession>A0A8A4TG27</accession>
<gene>
    <name evidence="1" type="ORF">J3U87_23265</name>
</gene>
<dbReference type="Proteomes" id="UP000663929">
    <property type="component" value="Chromosome"/>
</dbReference>
<organism evidence="1 2">
    <name type="scientific">Sulfidibacter corallicola</name>
    <dbReference type="NCBI Taxonomy" id="2818388"/>
    <lineage>
        <taxon>Bacteria</taxon>
        <taxon>Pseudomonadati</taxon>
        <taxon>Acidobacteriota</taxon>
        <taxon>Holophagae</taxon>
        <taxon>Acanthopleuribacterales</taxon>
        <taxon>Acanthopleuribacteraceae</taxon>
        <taxon>Sulfidibacter</taxon>
    </lineage>
</organism>
<dbReference type="RefSeq" id="WP_237378164.1">
    <property type="nucleotide sequence ID" value="NZ_CP071793.1"/>
</dbReference>
<dbReference type="EMBL" id="CP071793">
    <property type="protein sequence ID" value="QTD48510.1"/>
    <property type="molecule type" value="Genomic_DNA"/>
</dbReference>
<proteinExistence type="predicted"/>
<evidence type="ECO:0000313" key="2">
    <source>
        <dbReference type="Proteomes" id="UP000663929"/>
    </source>
</evidence>
<evidence type="ECO:0000313" key="1">
    <source>
        <dbReference type="EMBL" id="QTD48510.1"/>
    </source>
</evidence>
<sequence>MALVMAAAPLQAATWSFKSETALEVRQFTDDDDAVTHDAGVALFTRLEASLRHRGWRGAVRGFGRYDVEDEDREIYAIEEAWLGWRQRGLEIRAGYQMLNWTATEAFHPADMINSRNFDSNIENAEKLGELMLSVSHRLGRGGLTLYYMPRFEEPNLPGVRSRLKLMPSGFTLTDALLQDNDNAELTDDFDVTQWGGRFTQTIGDIDFSFHYVDHIERNQPRVLPLDADQFPDPDGTELTPIYQRVIDSGGTYLQVAGAWIFKLELSHKNFVKPEGFNVIPLLPDHTQAAFGIEYGWTGPGGADAVLIFEGQNVFGPSEERRAQLTAFQRDMLVGYSHAWNDRMDRQLLVTTIIDVERSQEYLVNARYSQRLSDTWKITAGARYVDAPQKEEDPIGLEVLDESNQVFLTLSKFL</sequence>
<name>A0A8A4TG27_SULCO</name>
<evidence type="ECO:0008006" key="3">
    <source>
        <dbReference type="Google" id="ProtNLM"/>
    </source>
</evidence>
<dbReference type="AlphaFoldDB" id="A0A8A4TG27"/>
<keyword evidence="2" id="KW-1185">Reference proteome</keyword>
<dbReference type="KEGG" id="scor:J3U87_23265"/>
<protein>
    <recommendedName>
        <fullName evidence="3">Porin</fullName>
    </recommendedName>
</protein>
<reference evidence="1" key="1">
    <citation type="submission" date="2021-03" db="EMBL/GenBank/DDBJ databases">
        <title>Acanthopleuribacteraceae sp. M133.</title>
        <authorList>
            <person name="Wang G."/>
        </authorList>
    </citation>
    <scope>NUCLEOTIDE SEQUENCE</scope>
    <source>
        <strain evidence="1">M133</strain>
    </source>
</reference>